<keyword evidence="3" id="KW-1185">Reference proteome</keyword>
<evidence type="ECO:0000313" key="2">
    <source>
        <dbReference type="EMBL" id="CAH0538715.1"/>
    </source>
</evidence>
<dbReference type="Pfam" id="PF06062">
    <property type="entry name" value="UPF0231"/>
    <property type="match status" value="1"/>
</dbReference>
<organism evidence="2 3">
    <name type="scientific">Vibrio marisflavi CECT 7928</name>
    <dbReference type="NCBI Taxonomy" id="634439"/>
    <lineage>
        <taxon>Bacteria</taxon>
        <taxon>Pseudomonadati</taxon>
        <taxon>Pseudomonadota</taxon>
        <taxon>Gammaproteobacteria</taxon>
        <taxon>Vibrionales</taxon>
        <taxon>Vibrionaceae</taxon>
        <taxon>Vibrio</taxon>
    </lineage>
</organism>
<reference evidence="2" key="1">
    <citation type="submission" date="2021-11" db="EMBL/GenBank/DDBJ databases">
        <authorList>
            <person name="Rodrigo-Torres L."/>
            <person name="Arahal R. D."/>
            <person name="Lucena T."/>
        </authorList>
    </citation>
    <scope>NUCLEOTIDE SEQUENCE</scope>
    <source>
        <strain evidence="2">CECT 7928</strain>
    </source>
</reference>
<accession>A0ABM9A2M6</accession>
<evidence type="ECO:0000256" key="1">
    <source>
        <dbReference type="ARBA" id="ARBA00005367"/>
    </source>
</evidence>
<dbReference type="PIRSF" id="PIRSF006287">
    <property type="entry name" value="UCP006287"/>
    <property type="match status" value="1"/>
</dbReference>
<proteinExistence type="inferred from homology"/>
<sequence length="119" mass="13886">MEYEFTRNIFLGEYYVRCEMGYEVVARWLQEEIATSSDKIEQINEIISQSKSNPTKTFQYLGQEISVVFEDGEVLIRENCTGQPLELEEDFSIYESESESSCGLVDFESFLASWSEFIR</sequence>
<dbReference type="RefSeq" id="WP_237360951.1">
    <property type="nucleotide sequence ID" value="NZ_CAKLDM010000002.1"/>
</dbReference>
<gene>
    <name evidence="2" type="ORF">VMF7928_01602</name>
</gene>
<dbReference type="Proteomes" id="UP000838748">
    <property type="component" value="Unassembled WGS sequence"/>
</dbReference>
<comment type="caution">
    <text evidence="2">The sequence shown here is derived from an EMBL/GenBank/DDBJ whole genome shotgun (WGS) entry which is preliminary data.</text>
</comment>
<protein>
    <submittedName>
        <fullName evidence="2">Uncharacterized protein</fullName>
    </submittedName>
</protein>
<name>A0ABM9A2M6_9VIBR</name>
<evidence type="ECO:0000313" key="3">
    <source>
        <dbReference type="Proteomes" id="UP000838748"/>
    </source>
</evidence>
<comment type="similarity">
    <text evidence="1">Belongs to the UPF0231 family.</text>
</comment>
<dbReference type="EMBL" id="CAKLDM010000002">
    <property type="protein sequence ID" value="CAH0538715.1"/>
    <property type="molecule type" value="Genomic_DNA"/>
</dbReference>
<dbReference type="InterPro" id="IPR008249">
    <property type="entry name" value="UPF0231"/>
</dbReference>